<dbReference type="Gene3D" id="3.30.70.1170">
    <property type="entry name" value="Sun protein, domain 3"/>
    <property type="match status" value="1"/>
</dbReference>
<dbReference type="GO" id="GO:0005730">
    <property type="term" value="C:nucleolus"/>
    <property type="evidence" value="ECO:0007669"/>
    <property type="project" value="TreeGrafter"/>
</dbReference>
<evidence type="ECO:0000256" key="3">
    <source>
        <dbReference type="ARBA" id="ARBA00022691"/>
    </source>
</evidence>
<feature type="domain" description="SAM-dependent MTase RsmB/NOP-type" evidence="8">
    <location>
        <begin position="132"/>
        <end position="512"/>
    </location>
</feature>
<dbReference type="EMBL" id="KN846957">
    <property type="protein sequence ID" value="KIW70187.1"/>
    <property type="molecule type" value="Genomic_DNA"/>
</dbReference>
<dbReference type="InterPro" id="IPR049561">
    <property type="entry name" value="NSUN5_7_fdxn-like"/>
</dbReference>
<keyword evidence="10" id="KW-1185">Reference proteome</keyword>
<dbReference type="Proteomes" id="UP000054266">
    <property type="component" value="Unassembled WGS sequence"/>
</dbReference>
<evidence type="ECO:0000256" key="4">
    <source>
        <dbReference type="ARBA" id="ARBA00022884"/>
    </source>
</evidence>
<evidence type="ECO:0000313" key="10">
    <source>
        <dbReference type="Proteomes" id="UP000054266"/>
    </source>
</evidence>
<keyword evidence="2 5" id="KW-0808">Transferase</keyword>
<feature type="compositionally biased region" description="Low complexity" evidence="7">
    <location>
        <begin position="516"/>
        <end position="530"/>
    </location>
</feature>
<evidence type="ECO:0000259" key="8">
    <source>
        <dbReference type="PROSITE" id="PS51686"/>
    </source>
</evidence>
<dbReference type="Pfam" id="PF21153">
    <property type="entry name" value="NSUN5_N"/>
    <property type="match status" value="1"/>
</dbReference>
<comment type="similarity">
    <text evidence="5">Belongs to the class I-like SAM-binding methyltransferase superfamily. RsmB/NOP family.</text>
</comment>
<feature type="binding site" evidence="5">
    <location>
        <position position="319"/>
    </location>
    <ligand>
        <name>S-adenosyl-L-methionine</name>
        <dbReference type="ChEBI" id="CHEBI:59789"/>
    </ligand>
</feature>
<feature type="binding site" evidence="5">
    <location>
        <position position="271"/>
    </location>
    <ligand>
        <name>S-adenosyl-L-methionine</name>
        <dbReference type="ChEBI" id="CHEBI:59789"/>
    </ligand>
</feature>
<dbReference type="PRINTS" id="PR02008">
    <property type="entry name" value="RCMTFAMILY"/>
</dbReference>
<evidence type="ECO:0000256" key="5">
    <source>
        <dbReference type="PROSITE-ProRule" id="PRU01023"/>
    </source>
</evidence>
<feature type="binding site" evidence="5">
    <location>
        <position position="299"/>
    </location>
    <ligand>
        <name>S-adenosyl-L-methionine</name>
        <dbReference type="ChEBI" id="CHEBI:59789"/>
    </ligand>
</feature>
<dbReference type="SUPFAM" id="SSF53335">
    <property type="entry name" value="S-adenosyl-L-methionine-dependent methyltransferases"/>
    <property type="match status" value="1"/>
</dbReference>
<gene>
    <name evidence="9" type="ORF">PV04_02479</name>
</gene>
<dbReference type="PANTHER" id="PTHR22807">
    <property type="entry name" value="NOP2 YEAST -RELATED NOL1/NOP2/FMU SUN DOMAIN-CONTAINING"/>
    <property type="match status" value="1"/>
</dbReference>
<feature type="coiled-coil region" evidence="6">
    <location>
        <begin position="96"/>
        <end position="125"/>
    </location>
</feature>
<evidence type="ECO:0000256" key="1">
    <source>
        <dbReference type="ARBA" id="ARBA00022603"/>
    </source>
</evidence>
<dbReference type="Pfam" id="PF21148">
    <property type="entry name" value="NSUN5_fdxn-like"/>
    <property type="match status" value="1"/>
</dbReference>
<dbReference type="InterPro" id="IPR001678">
    <property type="entry name" value="MeTrfase_RsmB-F_NOP2_dom"/>
</dbReference>
<dbReference type="Gene3D" id="3.40.50.150">
    <property type="entry name" value="Vaccinia Virus protein VP39"/>
    <property type="match status" value="1"/>
</dbReference>
<keyword evidence="1 5" id="KW-0489">Methyltransferase</keyword>
<accession>A0A0D2E795</accession>
<proteinExistence type="inferred from homology"/>
<feature type="region of interest" description="Disordered" evidence="7">
    <location>
        <begin position="516"/>
        <end position="536"/>
    </location>
</feature>
<feature type="compositionally biased region" description="Low complexity" evidence="7">
    <location>
        <begin position="343"/>
        <end position="353"/>
    </location>
</feature>
<keyword evidence="3 5" id="KW-0949">S-adenosyl-L-methionine</keyword>
<dbReference type="InterPro" id="IPR029063">
    <property type="entry name" value="SAM-dependent_MTases_sf"/>
</dbReference>
<feature type="active site" description="Nucleophile" evidence="5">
    <location>
        <position position="420"/>
    </location>
</feature>
<dbReference type="STRING" id="5601.A0A0D2E795"/>
<dbReference type="PANTHER" id="PTHR22807:SF4">
    <property type="entry name" value="28S RRNA (CYTOSINE-C(5))-METHYLTRANSFERASE"/>
    <property type="match status" value="1"/>
</dbReference>
<sequence length="536" mass="58769">MSLYYDAAAVLTTAAQDGSLRSRIYNNTLGLKSKPAHIYALISETAKYDQFLKEVIDHASLLAQEPKLTPILSLLLVHDHLFSKNGLAAPAAHPLRQAIERHKARLQAEATKARLRRRCASLQELKQLLLAGKSSAQRAQPRWVRINTLKSGLEHELATTFKGYRTDAGIAEVVVSPGAEKVLAIDRNIPDLIALPPEADMTKTQSYKDGKLILQDKASCFPAYMLIGDADTTASVGECIDGCAAPGNKTSHLAALLAKENKKKNKIYACERDSRRSNTLKTMMERCGADAVTLKLECDFLTLDPHDDQYNKVTHLLLDPSCSGSGILGREDIPSLALPDNPRAQQSDISRASRSSRKRKRDHGGATPVESTTQDSNEVEETREVAVDKARLQKLSNLQTRIVEHALCFPAAVRVTYSTCSVHVEENEAVVARILASQVAKERGWHLLRRKDQTAGLRVWQHRGVSKSEMVASEAQTGGRILNEEELEACIRCHPGDAEGTMGFFVCCFTRSASGRADSDDAAASETTESWEGFGD</sequence>
<dbReference type="Pfam" id="PF01189">
    <property type="entry name" value="Methyltr_RsmB-F"/>
    <property type="match status" value="1"/>
</dbReference>
<dbReference type="InterPro" id="IPR023267">
    <property type="entry name" value="RCMT"/>
</dbReference>
<keyword evidence="6" id="KW-0175">Coiled coil</keyword>
<dbReference type="InterPro" id="IPR048889">
    <property type="entry name" value="NSUN5_RCM1_N"/>
</dbReference>
<reference evidence="9 10" key="1">
    <citation type="submission" date="2015-01" db="EMBL/GenBank/DDBJ databases">
        <title>The Genome Sequence of Capronia semiimmersa CBS27337.</title>
        <authorList>
            <consortium name="The Broad Institute Genomics Platform"/>
            <person name="Cuomo C."/>
            <person name="de Hoog S."/>
            <person name="Gorbushina A."/>
            <person name="Stielow B."/>
            <person name="Teixiera M."/>
            <person name="Abouelleil A."/>
            <person name="Chapman S.B."/>
            <person name="Priest M."/>
            <person name="Young S.K."/>
            <person name="Wortman J."/>
            <person name="Nusbaum C."/>
            <person name="Birren B."/>
        </authorList>
    </citation>
    <scope>NUCLEOTIDE SEQUENCE [LARGE SCALE GENOMIC DNA]</scope>
    <source>
        <strain evidence="9 10">CBS 27337</strain>
    </source>
</reference>
<name>A0A0D2E795_9EURO</name>
<evidence type="ECO:0000256" key="6">
    <source>
        <dbReference type="SAM" id="Coils"/>
    </source>
</evidence>
<dbReference type="InterPro" id="IPR049560">
    <property type="entry name" value="MeTrfase_RsmB-F_NOP2_cat"/>
</dbReference>
<keyword evidence="4 5" id="KW-0694">RNA-binding</keyword>
<feature type="binding site" evidence="5">
    <location>
        <begin position="243"/>
        <end position="249"/>
    </location>
    <ligand>
        <name>S-adenosyl-L-methionine</name>
        <dbReference type="ChEBI" id="CHEBI:59789"/>
    </ligand>
</feature>
<dbReference type="AlphaFoldDB" id="A0A0D2E795"/>
<dbReference type="GO" id="GO:0008173">
    <property type="term" value="F:RNA methyltransferase activity"/>
    <property type="evidence" value="ECO:0007669"/>
    <property type="project" value="InterPro"/>
</dbReference>
<dbReference type="GO" id="GO:0003723">
    <property type="term" value="F:RNA binding"/>
    <property type="evidence" value="ECO:0007669"/>
    <property type="project" value="UniProtKB-UniRule"/>
</dbReference>
<dbReference type="HOGENOM" id="CLU_005316_7_4_1"/>
<evidence type="ECO:0000256" key="7">
    <source>
        <dbReference type="SAM" id="MobiDB-lite"/>
    </source>
</evidence>
<feature type="region of interest" description="Disordered" evidence="7">
    <location>
        <begin position="333"/>
        <end position="382"/>
    </location>
</feature>
<dbReference type="PROSITE" id="PS51686">
    <property type="entry name" value="SAM_MT_RSMB_NOP"/>
    <property type="match status" value="1"/>
</dbReference>
<dbReference type="GO" id="GO:0070475">
    <property type="term" value="P:rRNA base methylation"/>
    <property type="evidence" value="ECO:0007669"/>
    <property type="project" value="TreeGrafter"/>
</dbReference>
<evidence type="ECO:0000313" key="9">
    <source>
        <dbReference type="EMBL" id="KIW70187.1"/>
    </source>
</evidence>
<protein>
    <recommendedName>
        <fullName evidence="8">SAM-dependent MTase RsmB/NOP-type domain-containing protein</fullName>
    </recommendedName>
</protein>
<evidence type="ECO:0000256" key="2">
    <source>
        <dbReference type="ARBA" id="ARBA00022679"/>
    </source>
</evidence>
<organism evidence="9 10">
    <name type="scientific">Phialophora macrospora</name>
    <dbReference type="NCBI Taxonomy" id="1851006"/>
    <lineage>
        <taxon>Eukaryota</taxon>
        <taxon>Fungi</taxon>
        <taxon>Dikarya</taxon>
        <taxon>Ascomycota</taxon>
        <taxon>Pezizomycotina</taxon>
        <taxon>Eurotiomycetes</taxon>
        <taxon>Chaetothyriomycetidae</taxon>
        <taxon>Chaetothyriales</taxon>
        <taxon>Herpotrichiellaceae</taxon>
        <taxon>Phialophora</taxon>
    </lineage>
</organism>